<dbReference type="GO" id="GO:0005524">
    <property type="term" value="F:ATP binding"/>
    <property type="evidence" value="ECO:0007669"/>
    <property type="project" value="UniProtKB-KW"/>
</dbReference>
<feature type="non-terminal residue" evidence="11">
    <location>
        <position position="185"/>
    </location>
</feature>
<protein>
    <recommendedName>
        <fullName evidence="10">ABC transmembrane type-1 domain-containing protein</fullName>
    </recommendedName>
</protein>
<evidence type="ECO:0000256" key="8">
    <source>
        <dbReference type="ARBA" id="ARBA00023136"/>
    </source>
</evidence>
<dbReference type="RefSeq" id="XP_009039513.1">
    <property type="nucleotide sequence ID" value="XM_009041265.1"/>
</dbReference>
<comment type="similarity">
    <text evidence="2">Belongs to the ABC transporter superfamily. ABCC family. Conjugate transporter (TC 3.A.1.208) subfamily.</text>
</comment>
<dbReference type="InterPro" id="IPR036640">
    <property type="entry name" value="ABC1_TM_sf"/>
</dbReference>
<evidence type="ECO:0000313" key="12">
    <source>
        <dbReference type="Proteomes" id="UP000002729"/>
    </source>
</evidence>
<evidence type="ECO:0000259" key="10">
    <source>
        <dbReference type="PROSITE" id="PS50929"/>
    </source>
</evidence>
<evidence type="ECO:0000256" key="2">
    <source>
        <dbReference type="ARBA" id="ARBA00009726"/>
    </source>
</evidence>
<evidence type="ECO:0000256" key="7">
    <source>
        <dbReference type="ARBA" id="ARBA00022989"/>
    </source>
</evidence>
<accession>F0YGH4</accession>
<dbReference type="PROSITE" id="PS50929">
    <property type="entry name" value="ABC_TM1F"/>
    <property type="match status" value="1"/>
</dbReference>
<dbReference type="GO" id="GO:0016020">
    <property type="term" value="C:membrane"/>
    <property type="evidence" value="ECO:0007669"/>
    <property type="project" value="UniProtKB-SubCell"/>
</dbReference>
<name>F0YGH4_AURAN</name>
<dbReference type="SUPFAM" id="SSF90123">
    <property type="entry name" value="ABC transporter transmembrane region"/>
    <property type="match status" value="1"/>
</dbReference>
<feature type="domain" description="ABC transmembrane type-1" evidence="10">
    <location>
        <begin position="1"/>
        <end position="185"/>
    </location>
</feature>
<comment type="subcellular location">
    <subcellularLocation>
        <location evidence="1">Membrane</location>
        <topology evidence="1">Multi-pass membrane protein</topology>
    </subcellularLocation>
</comment>
<keyword evidence="7 9" id="KW-1133">Transmembrane helix</keyword>
<dbReference type="PANTHER" id="PTHR24223:SF456">
    <property type="entry name" value="MULTIDRUG RESISTANCE-ASSOCIATED PROTEIN LETHAL(2)03659"/>
    <property type="match status" value="1"/>
</dbReference>
<keyword evidence="8 9" id="KW-0472">Membrane</keyword>
<evidence type="ECO:0000256" key="3">
    <source>
        <dbReference type="ARBA" id="ARBA00022448"/>
    </source>
</evidence>
<dbReference type="eggNOG" id="KOG0054">
    <property type="taxonomic scope" value="Eukaryota"/>
</dbReference>
<dbReference type="Pfam" id="PF00664">
    <property type="entry name" value="ABC_membrane"/>
    <property type="match status" value="1"/>
</dbReference>
<evidence type="ECO:0000256" key="5">
    <source>
        <dbReference type="ARBA" id="ARBA00022741"/>
    </source>
</evidence>
<sequence length="185" mass="20388">MVTYGCIAAATVVVALLRAVAFFCRTIIASNRLHEDAVRGVLRSPLYWHHAVPRGRVLNRLSADVGNVDELLAQALFDLAHVPPLLSQAIFVAACVAVPPLTSVTLPLAYAFLRHKRFVGRSMTELKRLEALTKSPAVSRFADTIAGLAELRAFGREAHARRRLLAACDANARAWYGWLLSQRYL</sequence>
<dbReference type="EMBL" id="GL833139">
    <property type="protein sequence ID" value="EGB05671.1"/>
    <property type="molecule type" value="Genomic_DNA"/>
</dbReference>
<keyword evidence="6" id="KW-0067">ATP-binding</keyword>
<proteinExistence type="inferred from homology"/>
<evidence type="ECO:0000256" key="4">
    <source>
        <dbReference type="ARBA" id="ARBA00022692"/>
    </source>
</evidence>
<keyword evidence="3" id="KW-0813">Transport</keyword>
<keyword evidence="4 9" id="KW-0812">Transmembrane</keyword>
<dbReference type="Gene3D" id="1.20.1560.10">
    <property type="entry name" value="ABC transporter type 1, transmembrane domain"/>
    <property type="match status" value="1"/>
</dbReference>
<dbReference type="InterPro" id="IPR011527">
    <property type="entry name" value="ABC1_TM_dom"/>
</dbReference>
<keyword evidence="12" id="KW-1185">Reference proteome</keyword>
<dbReference type="PANTHER" id="PTHR24223">
    <property type="entry name" value="ATP-BINDING CASSETTE SUB-FAMILY C"/>
    <property type="match status" value="1"/>
</dbReference>
<evidence type="ECO:0000256" key="6">
    <source>
        <dbReference type="ARBA" id="ARBA00022840"/>
    </source>
</evidence>
<dbReference type="GeneID" id="20220886"/>
<dbReference type="InParanoid" id="F0YGH4"/>
<keyword evidence="5" id="KW-0547">Nucleotide-binding</keyword>
<dbReference type="KEGG" id="aaf:AURANDRAFT_30429"/>
<dbReference type="OMA" id="ANARAWY"/>
<feature type="transmembrane region" description="Helical" evidence="9">
    <location>
        <begin position="89"/>
        <end position="113"/>
    </location>
</feature>
<dbReference type="Proteomes" id="UP000002729">
    <property type="component" value="Unassembled WGS sequence"/>
</dbReference>
<reference evidence="11 12" key="1">
    <citation type="journal article" date="2011" name="Proc. Natl. Acad. Sci. U.S.A.">
        <title>Niche of harmful alga Aureococcus anophagefferens revealed through ecogenomics.</title>
        <authorList>
            <person name="Gobler C.J."/>
            <person name="Berry D.L."/>
            <person name="Dyhrman S.T."/>
            <person name="Wilhelm S.W."/>
            <person name="Salamov A."/>
            <person name="Lobanov A.V."/>
            <person name="Zhang Y."/>
            <person name="Collier J.L."/>
            <person name="Wurch L.L."/>
            <person name="Kustka A.B."/>
            <person name="Dill B.D."/>
            <person name="Shah M."/>
            <person name="VerBerkmoes N.C."/>
            <person name="Kuo A."/>
            <person name="Terry A."/>
            <person name="Pangilinan J."/>
            <person name="Lindquist E.A."/>
            <person name="Lucas S."/>
            <person name="Paulsen I.T."/>
            <person name="Hattenrath-Lehmann T.K."/>
            <person name="Talmage S.C."/>
            <person name="Walker E.A."/>
            <person name="Koch F."/>
            <person name="Burson A.M."/>
            <person name="Marcoval M.A."/>
            <person name="Tang Y.Z."/>
            <person name="Lecleir G.R."/>
            <person name="Coyne K.J."/>
            <person name="Berg G.M."/>
            <person name="Bertrand E.M."/>
            <person name="Saito M.A."/>
            <person name="Gladyshev V.N."/>
            <person name="Grigoriev I.V."/>
        </authorList>
    </citation>
    <scope>NUCLEOTIDE SEQUENCE [LARGE SCALE GENOMIC DNA]</scope>
    <source>
        <strain evidence="12">CCMP 1984</strain>
    </source>
</reference>
<evidence type="ECO:0000313" key="11">
    <source>
        <dbReference type="EMBL" id="EGB05671.1"/>
    </source>
</evidence>
<evidence type="ECO:0000256" key="1">
    <source>
        <dbReference type="ARBA" id="ARBA00004141"/>
    </source>
</evidence>
<gene>
    <name evidence="11" type="ORF">AURANDRAFT_30429</name>
</gene>
<organism evidence="12">
    <name type="scientific">Aureococcus anophagefferens</name>
    <name type="common">Harmful bloom alga</name>
    <dbReference type="NCBI Taxonomy" id="44056"/>
    <lineage>
        <taxon>Eukaryota</taxon>
        <taxon>Sar</taxon>
        <taxon>Stramenopiles</taxon>
        <taxon>Ochrophyta</taxon>
        <taxon>Pelagophyceae</taxon>
        <taxon>Pelagomonadales</taxon>
        <taxon>Pelagomonadaceae</taxon>
        <taxon>Aureococcus</taxon>
    </lineage>
</organism>
<dbReference type="AlphaFoldDB" id="F0YGH4"/>
<evidence type="ECO:0000256" key="9">
    <source>
        <dbReference type="SAM" id="Phobius"/>
    </source>
</evidence>
<dbReference type="GO" id="GO:0140359">
    <property type="term" value="F:ABC-type transporter activity"/>
    <property type="evidence" value="ECO:0007669"/>
    <property type="project" value="InterPro"/>
</dbReference>
<dbReference type="InterPro" id="IPR050173">
    <property type="entry name" value="ABC_transporter_C-like"/>
</dbReference>
<dbReference type="OrthoDB" id="79019at2759"/>